<dbReference type="AlphaFoldDB" id="W4L3Y4"/>
<comment type="caution">
    <text evidence="1">The sequence shown here is derived from an EMBL/GenBank/DDBJ whole genome shotgun (WGS) entry which is preliminary data.</text>
</comment>
<accession>W4L3Y4</accession>
<protein>
    <recommendedName>
        <fullName evidence="3">Transposase DDE domain-containing protein</fullName>
    </recommendedName>
</protein>
<keyword evidence="2" id="KW-1185">Reference proteome</keyword>
<evidence type="ECO:0000313" key="1">
    <source>
        <dbReference type="EMBL" id="ETW92788.1"/>
    </source>
</evidence>
<organism evidence="1 2">
    <name type="scientific">Entotheonella factor</name>
    <dbReference type="NCBI Taxonomy" id="1429438"/>
    <lineage>
        <taxon>Bacteria</taxon>
        <taxon>Pseudomonadati</taxon>
        <taxon>Nitrospinota/Tectimicrobiota group</taxon>
        <taxon>Candidatus Tectimicrobiota</taxon>
        <taxon>Candidatus Entotheonellia</taxon>
        <taxon>Candidatus Entotheonellales</taxon>
        <taxon>Candidatus Entotheonellaceae</taxon>
        <taxon>Candidatus Entotheonella</taxon>
    </lineage>
</organism>
<proteinExistence type="predicted"/>
<gene>
    <name evidence="1" type="ORF">ETSY1_42140</name>
</gene>
<name>W4L3Y4_ENTF1</name>
<sequence>MFGMHGYAMLGISVKSIHIHIEKVRVQNLLHITSRVVCKVLAHTVAVLLKRQLGRAPLSFEGLITMSKWHIVRDSSFLLRDAAARRLEPMSDVLRRS</sequence>
<dbReference type="Proteomes" id="UP000019141">
    <property type="component" value="Unassembled WGS sequence"/>
</dbReference>
<dbReference type="HOGENOM" id="CLU_2341531_0_0_7"/>
<evidence type="ECO:0008006" key="3">
    <source>
        <dbReference type="Google" id="ProtNLM"/>
    </source>
</evidence>
<dbReference type="EMBL" id="AZHW01001376">
    <property type="protein sequence ID" value="ETW92788.1"/>
    <property type="molecule type" value="Genomic_DNA"/>
</dbReference>
<reference evidence="1 2" key="1">
    <citation type="journal article" date="2014" name="Nature">
        <title>An environmental bacterial taxon with a large and distinct metabolic repertoire.</title>
        <authorList>
            <person name="Wilson M.C."/>
            <person name="Mori T."/>
            <person name="Ruckert C."/>
            <person name="Uria A.R."/>
            <person name="Helf M.J."/>
            <person name="Takada K."/>
            <person name="Gernert C."/>
            <person name="Steffens U.A."/>
            <person name="Heycke N."/>
            <person name="Schmitt S."/>
            <person name="Rinke C."/>
            <person name="Helfrich E.J."/>
            <person name="Brachmann A.O."/>
            <person name="Gurgui C."/>
            <person name="Wakimoto T."/>
            <person name="Kracht M."/>
            <person name="Crusemann M."/>
            <person name="Hentschel U."/>
            <person name="Abe I."/>
            <person name="Matsunaga S."/>
            <person name="Kalinowski J."/>
            <person name="Takeyama H."/>
            <person name="Piel J."/>
        </authorList>
    </citation>
    <scope>NUCLEOTIDE SEQUENCE [LARGE SCALE GENOMIC DNA]</scope>
    <source>
        <strain evidence="2">TSY1</strain>
    </source>
</reference>
<evidence type="ECO:0000313" key="2">
    <source>
        <dbReference type="Proteomes" id="UP000019141"/>
    </source>
</evidence>